<feature type="transmembrane region" description="Helical" evidence="3">
    <location>
        <begin position="52"/>
        <end position="70"/>
    </location>
</feature>
<dbReference type="NCBIfam" id="TIGR02227">
    <property type="entry name" value="sigpep_I_bact"/>
    <property type="match status" value="1"/>
</dbReference>
<comment type="similarity">
    <text evidence="1">Belongs to the peptidase S26 family.</text>
</comment>
<accession>A0A382MDL4</accession>
<feature type="domain" description="Peptidase S26" evidence="4">
    <location>
        <begin position="51"/>
        <end position="270"/>
    </location>
</feature>
<evidence type="ECO:0000256" key="2">
    <source>
        <dbReference type="ARBA" id="ARBA00022801"/>
    </source>
</evidence>
<name>A0A382MDL4_9ZZZZ</name>
<dbReference type="InterPro" id="IPR019533">
    <property type="entry name" value="Peptidase_S26"/>
</dbReference>
<feature type="non-terminal residue" evidence="5">
    <location>
        <position position="279"/>
    </location>
</feature>
<dbReference type="GO" id="GO:0016020">
    <property type="term" value="C:membrane"/>
    <property type="evidence" value="ECO:0007669"/>
    <property type="project" value="InterPro"/>
</dbReference>
<dbReference type="Pfam" id="PF10502">
    <property type="entry name" value="Peptidase_S26"/>
    <property type="match status" value="1"/>
</dbReference>
<dbReference type="InterPro" id="IPR019757">
    <property type="entry name" value="Pept_S26A_signal_pept_1_Lys-AS"/>
</dbReference>
<reference evidence="5" key="1">
    <citation type="submission" date="2018-05" db="EMBL/GenBank/DDBJ databases">
        <authorList>
            <person name="Lanie J.A."/>
            <person name="Ng W.-L."/>
            <person name="Kazmierczak K.M."/>
            <person name="Andrzejewski T.M."/>
            <person name="Davidsen T.M."/>
            <person name="Wayne K.J."/>
            <person name="Tettelin H."/>
            <person name="Glass J.I."/>
            <person name="Rusch D."/>
            <person name="Podicherti R."/>
            <person name="Tsui H.-C.T."/>
            <person name="Winkler M.E."/>
        </authorList>
    </citation>
    <scope>NUCLEOTIDE SEQUENCE</scope>
</reference>
<dbReference type="CDD" id="cd06530">
    <property type="entry name" value="S26_SPase_I"/>
    <property type="match status" value="1"/>
</dbReference>
<dbReference type="PROSITE" id="PS00760">
    <property type="entry name" value="SPASE_I_2"/>
    <property type="match status" value="1"/>
</dbReference>
<keyword evidence="3" id="KW-0812">Transmembrane</keyword>
<feature type="transmembrane region" description="Helical" evidence="3">
    <location>
        <begin position="20"/>
        <end position="40"/>
    </location>
</feature>
<protein>
    <recommendedName>
        <fullName evidence="4">Peptidase S26 domain-containing protein</fullName>
    </recommendedName>
</protein>
<evidence type="ECO:0000259" key="4">
    <source>
        <dbReference type="Pfam" id="PF10502"/>
    </source>
</evidence>
<keyword evidence="3" id="KW-0472">Membrane</keyword>
<dbReference type="InterPro" id="IPR000223">
    <property type="entry name" value="Pept_S26A_signal_pept_1"/>
</dbReference>
<dbReference type="PANTHER" id="PTHR43390:SF1">
    <property type="entry name" value="CHLOROPLAST PROCESSING PEPTIDASE"/>
    <property type="match status" value="1"/>
</dbReference>
<dbReference type="Gene3D" id="2.10.109.10">
    <property type="entry name" value="Umud Fragment, subunit A"/>
    <property type="match status" value="1"/>
</dbReference>
<dbReference type="GO" id="GO:0006465">
    <property type="term" value="P:signal peptide processing"/>
    <property type="evidence" value="ECO:0007669"/>
    <property type="project" value="InterPro"/>
</dbReference>
<dbReference type="EMBL" id="UINC01092059">
    <property type="protein sequence ID" value="SVC45331.1"/>
    <property type="molecule type" value="Genomic_DNA"/>
</dbReference>
<keyword evidence="3" id="KW-1133">Transmembrane helix</keyword>
<organism evidence="5">
    <name type="scientific">marine metagenome</name>
    <dbReference type="NCBI Taxonomy" id="408172"/>
    <lineage>
        <taxon>unclassified sequences</taxon>
        <taxon>metagenomes</taxon>
        <taxon>ecological metagenomes</taxon>
    </lineage>
</organism>
<evidence type="ECO:0000256" key="1">
    <source>
        <dbReference type="ARBA" id="ARBA00009370"/>
    </source>
</evidence>
<evidence type="ECO:0000256" key="3">
    <source>
        <dbReference type="SAM" id="Phobius"/>
    </source>
</evidence>
<dbReference type="PANTHER" id="PTHR43390">
    <property type="entry name" value="SIGNAL PEPTIDASE I"/>
    <property type="match status" value="1"/>
</dbReference>
<dbReference type="PRINTS" id="PR00727">
    <property type="entry name" value="LEADERPTASE"/>
</dbReference>
<gene>
    <name evidence="5" type="ORF">METZ01_LOCUS298185</name>
</gene>
<dbReference type="AlphaFoldDB" id="A0A382MDL4"/>
<dbReference type="InterPro" id="IPR036286">
    <property type="entry name" value="LexA/Signal_pep-like_sf"/>
</dbReference>
<evidence type="ECO:0000313" key="5">
    <source>
        <dbReference type="EMBL" id="SVC45331.1"/>
    </source>
</evidence>
<dbReference type="SUPFAM" id="SSF51306">
    <property type="entry name" value="LexA/Signal peptidase"/>
    <property type="match status" value="1"/>
</dbReference>
<sequence length="279" mass="32233">MFIVALLILWRVFKLNFDFGLVLSIATLFAGISWSIGYYLNLANLLDESRSYFWILLVILCVRSFGYEPYQIPSSSMEPGLQIGDFVLVNKYEFGLKLPGTYISINQGKKPRKSDVAVFYAPHTFCDIKPQYARPDLASLSPRESQLFLSRFLSLQKNRCTKLGTKYVKRVMGIPGDKVVIKGHEIWINEEKLEQNIILEDESQNLYQETIGNRIHTIRTLAKSGYDEYKWQIPEGKYLALGDNRDNSLDSRAWGYFSEEHLVGKAEYIWLHWGSFSEI</sequence>
<keyword evidence="2" id="KW-0378">Hydrolase</keyword>
<proteinExistence type="inferred from homology"/>
<dbReference type="GO" id="GO:0004252">
    <property type="term" value="F:serine-type endopeptidase activity"/>
    <property type="evidence" value="ECO:0007669"/>
    <property type="project" value="InterPro"/>
</dbReference>